<dbReference type="RefSeq" id="WP_183347257.1">
    <property type="nucleotide sequence ID" value="NZ_JACHEO010000001.1"/>
</dbReference>
<dbReference type="GO" id="GO:0019867">
    <property type="term" value="C:outer membrane"/>
    <property type="evidence" value="ECO:0007669"/>
    <property type="project" value="InterPro"/>
</dbReference>
<name>A0A840UUJ7_9BACT</name>
<dbReference type="GO" id="GO:0043165">
    <property type="term" value="P:Gram-negative-bacterium-type cell outer membrane assembly"/>
    <property type="evidence" value="ECO:0007669"/>
    <property type="project" value="InterPro"/>
</dbReference>
<proteinExistence type="predicted"/>
<evidence type="ECO:0000313" key="1">
    <source>
        <dbReference type="EMBL" id="MBB5346418.1"/>
    </source>
</evidence>
<accession>A0A840UUJ7</accession>
<dbReference type="EMBL" id="JACHEO010000001">
    <property type="protein sequence ID" value="MBB5346418.1"/>
    <property type="molecule type" value="Genomic_DNA"/>
</dbReference>
<evidence type="ECO:0000313" key="2">
    <source>
        <dbReference type="Proteomes" id="UP000539642"/>
    </source>
</evidence>
<dbReference type="InterPro" id="IPR007485">
    <property type="entry name" value="LPS_assembly_LptE"/>
</dbReference>
<sequence length="175" mass="19865">MKKPRLIPSLVTAFLLLFLTSCGYHNPYVYSGPEKSIYIAEWKNRTSELGLDSQIYRSLARWYQKSGSLHVTKKKEGSDLILAGEIVSISLPSLSYRSNRDAAEVKLTLRVRYILKDIATGKVLVEAPSEYYTESFLTSSSSAVEEENKKQALEIIIKDLSQKIYQRTLVQIPKL</sequence>
<organism evidence="1 2">
    <name type="scientific">Desulfoprunum benzoelyticum</name>
    <dbReference type="NCBI Taxonomy" id="1506996"/>
    <lineage>
        <taxon>Bacteria</taxon>
        <taxon>Pseudomonadati</taxon>
        <taxon>Thermodesulfobacteriota</taxon>
        <taxon>Desulfobulbia</taxon>
        <taxon>Desulfobulbales</taxon>
        <taxon>Desulfobulbaceae</taxon>
        <taxon>Desulfoprunum</taxon>
    </lineage>
</organism>
<dbReference type="Pfam" id="PF04390">
    <property type="entry name" value="LptE"/>
    <property type="match status" value="1"/>
</dbReference>
<gene>
    <name evidence="1" type="ORF">HNQ81_000125</name>
</gene>
<dbReference type="AlphaFoldDB" id="A0A840UUJ7"/>
<dbReference type="PROSITE" id="PS51257">
    <property type="entry name" value="PROKAR_LIPOPROTEIN"/>
    <property type="match status" value="1"/>
</dbReference>
<protein>
    <submittedName>
        <fullName evidence="1">Outer membrane lipopolysaccharide assembly protein LptE/RlpB</fullName>
    </submittedName>
</protein>
<keyword evidence="2" id="KW-1185">Reference proteome</keyword>
<dbReference type="Gene3D" id="3.30.160.150">
    <property type="entry name" value="Lipoprotein like domain"/>
    <property type="match status" value="1"/>
</dbReference>
<reference evidence="1 2" key="1">
    <citation type="submission" date="2020-08" db="EMBL/GenBank/DDBJ databases">
        <title>Genomic Encyclopedia of Type Strains, Phase IV (KMG-IV): sequencing the most valuable type-strain genomes for metagenomic binning, comparative biology and taxonomic classification.</title>
        <authorList>
            <person name="Goeker M."/>
        </authorList>
    </citation>
    <scope>NUCLEOTIDE SEQUENCE [LARGE SCALE GENOMIC DNA]</scope>
    <source>
        <strain evidence="1 2">DSM 28570</strain>
    </source>
</reference>
<dbReference type="Proteomes" id="UP000539642">
    <property type="component" value="Unassembled WGS sequence"/>
</dbReference>
<comment type="caution">
    <text evidence="1">The sequence shown here is derived from an EMBL/GenBank/DDBJ whole genome shotgun (WGS) entry which is preliminary data.</text>
</comment>